<evidence type="ECO:0008006" key="4">
    <source>
        <dbReference type="Google" id="ProtNLM"/>
    </source>
</evidence>
<dbReference type="EMBL" id="JBHLUK010000074">
    <property type="protein sequence ID" value="MFC0424664.1"/>
    <property type="molecule type" value="Genomic_DNA"/>
</dbReference>
<organism evidence="2 3">
    <name type="scientific">Lactiplantibacillus plajomi</name>
    <dbReference type="NCBI Taxonomy" id="1457217"/>
    <lineage>
        <taxon>Bacteria</taxon>
        <taxon>Bacillati</taxon>
        <taxon>Bacillota</taxon>
        <taxon>Bacilli</taxon>
        <taxon>Lactobacillales</taxon>
        <taxon>Lactobacillaceae</taxon>
        <taxon>Lactiplantibacillus</taxon>
    </lineage>
</organism>
<comment type="caution">
    <text evidence="2">The sequence shown here is derived from an EMBL/GenBank/DDBJ whole genome shotgun (WGS) entry which is preliminary data.</text>
</comment>
<feature type="transmembrane region" description="Helical" evidence="1">
    <location>
        <begin position="66"/>
        <end position="86"/>
    </location>
</feature>
<feature type="transmembrane region" description="Helical" evidence="1">
    <location>
        <begin position="34"/>
        <end position="54"/>
    </location>
</feature>
<sequence>MQRQLTRRQRWLAVIILTLIGIGSALLGKWGRLLSVVIVGVTLMILLSGCLKFCQSRGIKQGSGMLLSLVIAVGYVLMILGSYGYLRG</sequence>
<keyword evidence="1" id="KW-0812">Transmembrane</keyword>
<reference evidence="2 3" key="1">
    <citation type="submission" date="2024-09" db="EMBL/GenBank/DDBJ databases">
        <authorList>
            <person name="Sun Q."/>
            <person name="Mori K."/>
        </authorList>
    </citation>
    <scope>NUCLEOTIDE SEQUENCE [LARGE SCALE GENOMIC DNA]</scope>
    <source>
        <strain evidence="2 3">TBRC 4575</strain>
    </source>
</reference>
<gene>
    <name evidence="2" type="ORF">ACFFGS_11070</name>
</gene>
<dbReference type="RefSeq" id="WP_137644436.1">
    <property type="nucleotide sequence ID" value="NZ_BAABRM010000005.1"/>
</dbReference>
<name>A0ABV6K5C1_9LACO</name>
<proteinExistence type="predicted"/>
<dbReference type="Proteomes" id="UP001589855">
    <property type="component" value="Unassembled WGS sequence"/>
</dbReference>
<keyword evidence="1" id="KW-1133">Transmembrane helix</keyword>
<evidence type="ECO:0000256" key="1">
    <source>
        <dbReference type="SAM" id="Phobius"/>
    </source>
</evidence>
<keyword evidence="3" id="KW-1185">Reference proteome</keyword>
<protein>
    <recommendedName>
        <fullName evidence="4">Integral membrane protein</fullName>
    </recommendedName>
</protein>
<evidence type="ECO:0000313" key="2">
    <source>
        <dbReference type="EMBL" id="MFC0424664.1"/>
    </source>
</evidence>
<keyword evidence="1" id="KW-0472">Membrane</keyword>
<evidence type="ECO:0000313" key="3">
    <source>
        <dbReference type="Proteomes" id="UP001589855"/>
    </source>
</evidence>
<feature type="transmembrane region" description="Helical" evidence="1">
    <location>
        <begin position="12"/>
        <end position="28"/>
    </location>
</feature>
<accession>A0ABV6K5C1</accession>